<reference evidence="1 2" key="1">
    <citation type="submission" date="2018-11" db="EMBL/GenBank/DDBJ databases">
        <title>Genomic Encyclopedia of Type Strains, Phase IV (KMG-IV): sequencing the most valuable type-strain genomes for metagenomic binning, comparative biology and taxonomic classification.</title>
        <authorList>
            <person name="Goeker M."/>
        </authorList>
    </citation>
    <scope>NUCLEOTIDE SEQUENCE [LARGE SCALE GENOMIC DNA]</scope>
    <source>
        <strain evidence="1 2">DSM 26537</strain>
    </source>
</reference>
<sequence length="86" mass="9828">MDVLVIALLGNQEGVLLRISDVIEANMKMQNEEFTMKESYTYVKIDATLEVKPILMTLPFMAEETESNLPGSNWYTIKYNGMQGYN</sequence>
<dbReference type="EMBL" id="RJVG01000004">
    <property type="protein sequence ID" value="ROR28690.1"/>
    <property type="molecule type" value="Genomic_DNA"/>
</dbReference>
<protein>
    <submittedName>
        <fullName evidence="1">Uncharacterized protein</fullName>
    </submittedName>
</protein>
<name>A0A3N1XPS9_9FIRM</name>
<dbReference type="OrthoDB" id="5135382at2"/>
<gene>
    <name evidence="1" type="ORF">EDD66_104278</name>
</gene>
<comment type="caution">
    <text evidence="1">The sequence shown here is derived from an EMBL/GenBank/DDBJ whole genome shotgun (WGS) entry which is preliminary data.</text>
</comment>
<organism evidence="1 2">
    <name type="scientific">Mobilisporobacter senegalensis</name>
    <dbReference type="NCBI Taxonomy" id="1329262"/>
    <lineage>
        <taxon>Bacteria</taxon>
        <taxon>Bacillati</taxon>
        <taxon>Bacillota</taxon>
        <taxon>Clostridia</taxon>
        <taxon>Lachnospirales</taxon>
        <taxon>Lachnospiraceae</taxon>
        <taxon>Mobilisporobacter</taxon>
    </lineage>
</organism>
<dbReference type="AlphaFoldDB" id="A0A3N1XPS9"/>
<accession>A0A3N1XPS9</accession>
<evidence type="ECO:0000313" key="1">
    <source>
        <dbReference type="EMBL" id="ROR28690.1"/>
    </source>
</evidence>
<dbReference type="Proteomes" id="UP000273083">
    <property type="component" value="Unassembled WGS sequence"/>
</dbReference>
<proteinExistence type="predicted"/>
<dbReference type="RefSeq" id="WP_148053938.1">
    <property type="nucleotide sequence ID" value="NZ_RJVG01000004.1"/>
</dbReference>
<evidence type="ECO:0000313" key="2">
    <source>
        <dbReference type="Proteomes" id="UP000273083"/>
    </source>
</evidence>
<keyword evidence="2" id="KW-1185">Reference proteome</keyword>